<dbReference type="PANTHER" id="PTHR13242:SF0">
    <property type="entry name" value="EUKARYOTIC TRANSLATION INITIATION FACTOR 3 SUBUNIT L"/>
    <property type="match status" value="1"/>
</dbReference>
<dbReference type="InterPro" id="IPR019382">
    <property type="entry name" value="eIF3l"/>
</dbReference>
<keyword evidence="1" id="KW-0963">Cytoplasm</keyword>
<evidence type="ECO:0000256" key="3">
    <source>
        <dbReference type="ARBA" id="ARBA00022917"/>
    </source>
</evidence>
<evidence type="ECO:0000256" key="2">
    <source>
        <dbReference type="ARBA" id="ARBA00022540"/>
    </source>
</evidence>
<gene>
    <name evidence="4" type="ORF">I3842_08G024600</name>
</gene>
<evidence type="ECO:0000313" key="4">
    <source>
        <dbReference type="EMBL" id="KAG6698531.1"/>
    </source>
</evidence>
<evidence type="ECO:0000313" key="5">
    <source>
        <dbReference type="Proteomes" id="UP000811246"/>
    </source>
</evidence>
<dbReference type="EMBL" id="CM031832">
    <property type="protein sequence ID" value="KAG6698531.1"/>
    <property type="molecule type" value="Genomic_DNA"/>
</dbReference>
<keyword evidence="2" id="KW-0396">Initiation factor</keyword>
<name>A0A922EAA3_CARIL</name>
<dbReference type="AlphaFoldDB" id="A0A922EAA3"/>
<dbReference type="PANTHER" id="PTHR13242">
    <property type="entry name" value="EUKARYOTIC TRANSLATION INITIATION FACTOR 3"/>
    <property type="match status" value="1"/>
</dbReference>
<reference evidence="4" key="1">
    <citation type="submission" date="2021-01" db="EMBL/GenBank/DDBJ databases">
        <authorList>
            <person name="Lovell J.T."/>
            <person name="Bentley N."/>
            <person name="Bhattarai G."/>
            <person name="Jenkins J.W."/>
            <person name="Sreedasyam A."/>
            <person name="Alarcon Y."/>
            <person name="Bock C."/>
            <person name="Boston L."/>
            <person name="Carlson J."/>
            <person name="Cervantes K."/>
            <person name="Clermont K."/>
            <person name="Krom N."/>
            <person name="Kubenka K."/>
            <person name="Mamidi S."/>
            <person name="Mattison C."/>
            <person name="Monteros M."/>
            <person name="Pisani C."/>
            <person name="Plott C."/>
            <person name="Rajasekar S."/>
            <person name="Rhein H.S."/>
            <person name="Rohla C."/>
            <person name="Song M."/>
            <person name="Hilaire R.S."/>
            <person name="Shu S."/>
            <person name="Wells L."/>
            <person name="Wang X."/>
            <person name="Webber J."/>
            <person name="Heerema R.J."/>
            <person name="Klein P."/>
            <person name="Conner P."/>
            <person name="Grauke L."/>
            <person name="Grimwood J."/>
            <person name="Schmutz J."/>
            <person name="Randall J.J."/>
        </authorList>
    </citation>
    <scope>NUCLEOTIDE SEQUENCE</scope>
    <source>
        <tissue evidence="4">Leaf</tissue>
    </source>
</reference>
<dbReference type="Pfam" id="PF10255">
    <property type="entry name" value="Paf67"/>
    <property type="match status" value="1"/>
</dbReference>
<keyword evidence="3" id="KW-0648">Protein biosynthesis</keyword>
<sequence>MVGLLRVHCLLGDYHTGLRCLLPIDISQQGVYTIVIGSHITTIYHFGFANLMLRRYVESIREFNKILLYIYKTKQYHQKFPQYEQILKKNEQMYALLAICLSFCPQDACRLQLKLFLYEVKQQQLLSGVRTFLKVYSTITLGKLANYMEVDEPTLRAILMTYKHKTHAVDGDGKIVSNADVDFYTGDVCLFDYYRHFISYITLLG</sequence>
<dbReference type="Proteomes" id="UP000811246">
    <property type="component" value="Chromosome 8"/>
</dbReference>
<evidence type="ECO:0000256" key="1">
    <source>
        <dbReference type="ARBA" id="ARBA00022490"/>
    </source>
</evidence>
<protein>
    <recommendedName>
        <fullName evidence="6">PCI domain-containing protein</fullName>
    </recommendedName>
</protein>
<accession>A0A922EAA3</accession>
<comment type="caution">
    <text evidence="4">The sequence shown here is derived from an EMBL/GenBank/DDBJ whole genome shotgun (WGS) entry which is preliminary data.</text>
</comment>
<evidence type="ECO:0008006" key="6">
    <source>
        <dbReference type="Google" id="ProtNLM"/>
    </source>
</evidence>
<organism evidence="4 5">
    <name type="scientific">Carya illinoinensis</name>
    <name type="common">Pecan</name>
    <dbReference type="NCBI Taxonomy" id="32201"/>
    <lineage>
        <taxon>Eukaryota</taxon>
        <taxon>Viridiplantae</taxon>
        <taxon>Streptophyta</taxon>
        <taxon>Embryophyta</taxon>
        <taxon>Tracheophyta</taxon>
        <taxon>Spermatophyta</taxon>
        <taxon>Magnoliopsida</taxon>
        <taxon>eudicotyledons</taxon>
        <taxon>Gunneridae</taxon>
        <taxon>Pentapetalae</taxon>
        <taxon>rosids</taxon>
        <taxon>fabids</taxon>
        <taxon>Fagales</taxon>
        <taxon>Juglandaceae</taxon>
        <taxon>Carya</taxon>
    </lineage>
</organism>
<proteinExistence type="predicted"/>
<dbReference type="GO" id="GO:0005852">
    <property type="term" value="C:eukaryotic translation initiation factor 3 complex"/>
    <property type="evidence" value="ECO:0007669"/>
    <property type="project" value="InterPro"/>
</dbReference>
<dbReference type="GO" id="GO:0003743">
    <property type="term" value="F:translation initiation factor activity"/>
    <property type="evidence" value="ECO:0007669"/>
    <property type="project" value="UniProtKB-KW"/>
</dbReference>